<comment type="subcellular location">
    <subcellularLocation>
        <location evidence="1 8">Membrane</location>
        <topology evidence="1 8">Multi-pass membrane protein</topology>
    </subcellularLocation>
</comment>
<keyword evidence="11" id="KW-1185">Reference proteome</keyword>
<feature type="transmembrane region" description="Helical" evidence="8">
    <location>
        <begin position="106"/>
        <end position="127"/>
    </location>
</feature>
<keyword evidence="5 8" id="KW-1133">Transmembrane helix</keyword>
<dbReference type="Pfam" id="PF00375">
    <property type="entry name" value="SDF"/>
    <property type="match status" value="1"/>
</dbReference>
<name>A0A2B4SVJ5_STYPI</name>
<sequence>MGRGKNRRLRSCCGKVLHHIRKELLLVLIILGVLVGFIIGLSVNESVNDIKDPEKKATTIMLIGFPGELFMNMLKLLILPLIVASLITALATLDSKATGRIGRRTVLYYMGTMLIAVLLGIVLVISIRPGKRSKPEGTDKQLSRPYRGLDSLLDLLRSCFPVNLVEASFIQKRTKYKTVDPIVKTYNDTIRNGTHNYTVHKDEELAPGSTMVPAGLEIASRNMNVLGLVMFSIVFGIVLGRVGERGLPVKAFIESLNEIIMEMVSLVMWLSPIGICSLIAAKLAGMGDIGESFKLLGYLMGTAITGLLCHGLIILPLVYLIFTRKNPIVYVKNMSDAIFTAYGTDSSAATLPTTMRCVEQNNHVDKRISRFVLPLGATVNMDGTALYEGVCALWIAQLHGISLGAGQVITIILTSMAAAVGAAAIPSAGLVTMLIVLQSANLPTSDVALLWAVDWFMDRFRTVVNVLGDAIGAGIVGHLSRDELNEADQSDVEEGGGHGEEKHELIVPSEGRYVKKDPDQNQSPRMTSFKRSSEDPTK</sequence>
<evidence type="ECO:0000313" key="10">
    <source>
        <dbReference type="EMBL" id="PFX32487.1"/>
    </source>
</evidence>
<evidence type="ECO:0000256" key="2">
    <source>
        <dbReference type="ARBA" id="ARBA00022448"/>
    </source>
</evidence>
<feature type="region of interest" description="Disordered" evidence="9">
    <location>
        <begin position="487"/>
        <end position="538"/>
    </location>
</feature>
<evidence type="ECO:0000256" key="4">
    <source>
        <dbReference type="ARBA" id="ARBA00022847"/>
    </source>
</evidence>
<keyword evidence="6 8" id="KW-0472">Membrane</keyword>
<reference evidence="11" key="1">
    <citation type="journal article" date="2017" name="bioRxiv">
        <title>Comparative analysis of the genomes of Stylophora pistillata and Acropora digitifera provides evidence for extensive differences between species of corals.</title>
        <authorList>
            <person name="Voolstra C.R."/>
            <person name="Li Y."/>
            <person name="Liew Y.J."/>
            <person name="Baumgarten S."/>
            <person name="Zoccola D."/>
            <person name="Flot J.-F."/>
            <person name="Tambutte S."/>
            <person name="Allemand D."/>
            <person name="Aranda M."/>
        </authorList>
    </citation>
    <scope>NUCLEOTIDE SEQUENCE [LARGE SCALE GENOMIC DNA]</scope>
</reference>
<evidence type="ECO:0000256" key="8">
    <source>
        <dbReference type="RuleBase" id="RU361216"/>
    </source>
</evidence>
<dbReference type="GO" id="GO:0005313">
    <property type="term" value="F:L-glutamate transmembrane transporter activity"/>
    <property type="evidence" value="ECO:0007669"/>
    <property type="project" value="TreeGrafter"/>
</dbReference>
<proteinExistence type="inferred from homology"/>
<organism evidence="10 11">
    <name type="scientific">Stylophora pistillata</name>
    <name type="common">Smooth cauliflower coral</name>
    <dbReference type="NCBI Taxonomy" id="50429"/>
    <lineage>
        <taxon>Eukaryota</taxon>
        <taxon>Metazoa</taxon>
        <taxon>Cnidaria</taxon>
        <taxon>Anthozoa</taxon>
        <taxon>Hexacorallia</taxon>
        <taxon>Scleractinia</taxon>
        <taxon>Astrocoeniina</taxon>
        <taxon>Pocilloporidae</taxon>
        <taxon>Stylophora</taxon>
    </lineage>
</organism>
<dbReference type="GO" id="GO:0015175">
    <property type="term" value="F:neutral L-amino acid transmembrane transporter activity"/>
    <property type="evidence" value="ECO:0007669"/>
    <property type="project" value="TreeGrafter"/>
</dbReference>
<evidence type="ECO:0000256" key="7">
    <source>
        <dbReference type="ARBA" id="ARBA00023180"/>
    </source>
</evidence>
<dbReference type="InterPro" id="IPR050746">
    <property type="entry name" value="DAACS"/>
</dbReference>
<comment type="similarity">
    <text evidence="8">Belongs to the dicarboxylate/amino acid:cation symporter (DAACS) (TC 2.A.23) family.</text>
</comment>
<evidence type="ECO:0000256" key="9">
    <source>
        <dbReference type="SAM" id="MobiDB-lite"/>
    </source>
</evidence>
<protein>
    <recommendedName>
        <fullName evidence="8">Amino acid transporter</fullName>
    </recommendedName>
</protein>
<evidence type="ECO:0000256" key="6">
    <source>
        <dbReference type="ARBA" id="ARBA00023136"/>
    </source>
</evidence>
<keyword evidence="3 8" id="KW-0812">Transmembrane</keyword>
<dbReference type="PANTHER" id="PTHR11958:SF63">
    <property type="entry name" value="AMINO ACID TRANSPORTER"/>
    <property type="match status" value="1"/>
</dbReference>
<feature type="transmembrane region" description="Helical" evidence="8">
    <location>
        <begin position="263"/>
        <end position="284"/>
    </location>
</feature>
<feature type="compositionally biased region" description="Basic and acidic residues" evidence="9">
    <location>
        <begin position="495"/>
        <end position="505"/>
    </location>
</feature>
<dbReference type="OrthoDB" id="5877963at2759"/>
<dbReference type="InterPro" id="IPR001991">
    <property type="entry name" value="Na-dicarboxylate_symporter"/>
</dbReference>
<feature type="compositionally biased region" description="Polar residues" evidence="9">
    <location>
        <begin position="520"/>
        <end position="530"/>
    </location>
</feature>
<evidence type="ECO:0000256" key="3">
    <source>
        <dbReference type="ARBA" id="ARBA00022692"/>
    </source>
</evidence>
<dbReference type="GO" id="GO:0015501">
    <property type="term" value="F:glutamate:sodium symporter activity"/>
    <property type="evidence" value="ECO:0007669"/>
    <property type="project" value="TreeGrafter"/>
</dbReference>
<dbReference type="InterPro" id="IPR018107">
    <property type="entry name" value="Na-dicarboxylate_symporter_CS"/>
</dbReference>
<dbReference type="SUPFAM" id="SSF118215">
    <property type="entry name" value="Proton glutamate symport protein"/>
    <property type="match status" value="1"/>
</dbReference>
<comment type="caution">
    <text evidence="10">The sequence shown here is derived from an EMBL/GenBank/DDBJ whole genome shotgun (WGS) entry which is preliminary data.</text>
</comment>
<feature type="transmembrane region" description="Helical" evidence="8">
    <location>
        <begin position="24"/>
        <end position="43"/>
    </location>
</feature>
<feature type="transmembrane region" description="Helical" evidence="8">
    <location>
        <begin position="76"/>
        <end position="94"/>
    </location>
</feature>
<evidence type="ECO:0000256" key="1">
    <source>
        <dbReference type="ARBA" id="ARBA00004141"/>
    </source>
</evidence>
<dbReference type="Gene3D" id="1.10.3860.10">
    <property type="entry name" value="Sodium:dicarboxylate symporter"/>
    <property type="match status" value="1"/>
</dbReference>
<keyword evidence="7" id="KW-0325">Glycoprotein</keyword>
<accession>A0A2B4SVJ5</accession>
<feature type="transmembrane region" description="Helical" evidence="8">
    <location>
        <begin position="408"/>
        <end position="437"/>
    </location>
</feature>
<feature type="transmembrane region" description="Helical" evidence="8">
    <location>
        <begin position="296"/>
        <end position="322"/>
    </location>
</feature>
<dbReference type="GO" id="GO:0005886">
    <property type="term" value="C:plasma membrane"/>
    <property type="evidence" value="ECO:0007669"/>
    <property type="project" value="TreeGrafter"/>
</dbReference>
<feature type="transmembrane region" description="Helical" evidence="8">
    <location>
        <begin position="223"/>
        <end position="242"/>
    </location>
</feature>
<dbReference type="STRING" id="50429.A0A2B4SVJ5"/>
<dbReference type="Proteomes" id="UP000225706">
    <property type="component" value="Unassembled WGS sequence"/>
</dbReference>
<dbReference type="PANTHER" id="PTHR11958">
    <property type="entry name" value="SODIUM/DICARBOXYLATE SYMPORTER-RELATED"/>
    <property type="match status" value="1"/>
</dbReference>
<evidence type="ECO:0000313" key="11">
    <source>
        <dbReference type="Proteomes" id="UP000225706"/>
    </source>
</evidence>
<evidence type="ECO:0000256" key="5">
    <source>
        <dbReference type="ARBA" id="ARBA00022989"/>
    </source>
</evidence>
<dbReference type="AlphaFoldDB" id="A0A2B4SVJ5"/>
<gene>
    <name evidence="10" type="primary">SLC1A1</name>
    <name evidence="10" type="ORF">AWC38_SpisGene2651</name>
</gene>
<keyword evidence="4 8" id="KW-0769">Symport</keyword>
<dbReference type="InterPro" id="IPR036458">
    <property type="entry name" value="Na:dicarbo_symporter_sf"/>
</dbReference>
<dbReference type="EMBL" id="LSMT01000022">
    <property type="protein sequence ID" value="PFX32487.1"/>
    <property type="molecule type" value="Genomic_DNA"/>
</dbReference>
<dbReference type="PRINTS" id="PR00173">
    <property type="entry name" value="EDTRNSPORT"/>
</dbReference>
<dbReference type="PROSITE" id="PS00713">
    <property type="entry name" value="NA_DICARBOXYL_SYMP_1"/>
    <property type="match status" value="1"/>
</dbReference>
<keyword evidence="2 8" id="KW-0813">Transport</keyword>